<evidence type="ECO:0000313" key="6">
    <source>
        <dbReference type="RefSeq" id="XP_011306067.1"/>
    </source>
</evidence>
<evidence type="ECO:0000256" key="1">
    <source>
        <dbReference type="PROSITE-ProRule" id="PRU00117"/>
    </source>
</evidence>
<dbReference type="Gene3D" id="3.30.1370.10">
    <property type="entry name" value="K Homology domain, type 1"/>
    <property type="match status" value="1"/>
</dbReference>
<dbReference type="GeneID" id="105268316"/>
<accession>A0A9R1TBE7</accession>
<proteinExistence type="predicted"/>
<dbReference type="EMBL" id="GBYB01003265">
    <property type="protein sequence ID" value="JAG73032.1"/>
    <property type="molecule type" value="Transcribed_RNA"/>
</dbReference>
<dbReference type="PIRSF" id="PIRSF027019">
    <property type="entry name" value="Euk_LigT"/>
    <property type="match status" value="1"/>
</dbReference>
<dbReference type="RefSeq" id="XP_011306067.1">
    <property type="nucleotide sequence ID" value="XM_011307765.1"/>
</dbReference>
<sequence>MDILEPDTVWVSGRRYRYFESNFWSNEQTTPYEEHCQPEMNEITPETSENDSIPIEEIDGGKFRHIVDIPSAFYGHIMGCQGATKKKLEMETKTTVRVPYKNSSDPLTITGVTARDIISCRNRMDLLVEKAKIKMPPTHFVSIPLNTEEIIQSYERFRERIVNDPDFKNMRIDEKMFVKPTTLHVTIGMLLLLDEKTTKEAADVLNECVETIVKPIIKGLSKPLVVKIQGVDCMNDDPEKVTVVYGTIPTNETLQEMANKIFQFFIQKQLMKVTYTENVKLHMTLIKSSKVVPIDQRRGSRKIDFNAREILSTFKDYNFGEMELKHLEICHRHSKNDDGSYKTIAKVEL</sequence>
<dbReference type="SUPFAM" id="SSF54791">
    <property type="entry name" value="Eukaryotic type KH-domain (KH-domain type I)"/>
    <property type="match status" value="1"/>
</dbReference>
<evidence type="ECO:0000313" key="4">
    <source>
        <dbReference type="EMBL" id="JAG73035.1"/>
    </source>
</evidence>
<reference evidence="4" key="1">
    <citation type="submission" date="2015-01" db="EMBL/GenBank/DDBJ databases">
        <title>Transcriptome Assembly of Fopius arisanus.</title>
        <authorList>
            <person name="Geib S."/>
        </authorList>
    </citation>
    <scope>NUCLEOTIDE SEQUENCE</scope>
</reference>
<dbReference type="SMART" id="SM00322">
    <property type="entry name" value="KH"/>
    <property type="match status" value="1"/>
</dbReference>
<dbReference type="PANTHER" id="PTHR13360:SF1">
    <property type="entry name" value="ACTIVATING SIGNAL COINTEGRATOR 1 COMPLEX SUBUNIT 1"/>
    <property type="match status" value="1"/>
</dbReference>
<keyword evidence="1" id="KW-0694">RNA-binding</keyword>
<dbReference type="Pfam" id="PF10469">
    <property type="entry name" value="AKAP7_NLS"/>
    <property type="match status" value="1"/>
</dbReference>
<dbReference type="InterPro" id="IPR047538">
    <property type="entry name" value="KH-I_ASCC1"/>
</dbReference>
<evidence type="ECO:0000313" key="3">
    <source>
        <dbReference type="EMBL" id="JAG73032.1"/>
    </source>
</evidence>
<dbReference type="InterPro" id="IPR004088">
    <property type="entry name" value="KH_dom_type_1"/>
</dbReference>
<protein>
    <submittedName>
        <fullName evidence="6">Activating signal cointegrator 1 complex subunit 1</fullName>
    </submittedName>
    <submittedName>
        <fullName evidence="3">Ascc1_0 protein</fullName>
    </submittedName>
    <submittedName>
        <fullName evidence="4">Ascc1_1 protein</fullName>
    </submittedName>
</protein>
<evidence type="ECO:0000259" key="2">
    <source>
        <dbReference type="SMART" id="SM00322"/>
    </source>
</evidence>
<dbReference type="GO" id="GO:0003723">
    <property type="term" value="F:RNA binding"/>
    <property type="evidence" value="ECO:0007669"/>
    <property type="project" value="UniProtKB-UniRule"/>
</dbReference>
<dbReference type="AlphaFoldDB" id="A0A0C9PQ00"/>
<evidence type="ECO:0000313" key="5">
    <source>
        <dbReference type="Proteomes" id="UP000694866"/>
    </source>
</evidence>
<dbReference type="PANTHER" id="PTHR13360">
    <property type="entry name" value="ACTIVATING SIGNAL COINTEGRATOR 1 COMPLEX SUBUNIT 1"/>
    <property type="match status" value="1"/>
</dbReference>
<dbReference type="OrthoDB" id="277832at2759"/>
<dbReference type="InterPro" id="IPR004087">
    <property type="entry name" value="KH_dom"/>
</dbReference>
<dbReference type="InterPro" id="IPR009210">
    <property type="entry name" value="ASCC1"/>
</dbReference>
<feature type="domain" description="K Homology" evidence="2">
    <location>
        <begin position="61"/>
        <end position="129"/>
    </location>
</feature>
<organism evidence="4">
    <name type="scientific">Fopius arisanus</name>
    <dbReference type="NCBI Taxonomy" id="64838"/>
    <lineage>
        <taxon>Eukaryota</taxon>
        <taxon>Metazoa</taxon>
        <taxon>Ecdysozoa</taxon>
        <taxon>Arthropoda</taxon>
        <taxon>Hexapoda</taxon>
        <taxon>Insecta</taxon>
        <taxon>Pterygota</taxon>
        <taxon>Neoptera</taxon>
        <taxon>Endopterygota</taxon>
        <taxon>Hymenoptera</taxon>
        <taxon>Apocrita</taxon>
        <taxon>Ichneumonoidea</taxon>
        <taxon>Braconidae</taxon>
        <taxon>Opiinae</taxon>
        <taxon>Fopius</taxon>
    </lineage>
</organism>
<dbReference type="SUPFAM" id="SSF55144">
    <property type="entry name" value="LigT-like"/>
    <property type="match status" value="1"/>
</dbReference>
<accession>A0A0C9PQ00</accession>
<name>A0A0C9PQ00_9HYME</name>
<dbReference type="InterPro" id="IPR019510">
    <property type="entry name" value="AKAP7-like_phosphoesterase"/>
</dbReference>
<dbReference type="EMBL" id="GBYB01003268">
    <property type="protein sequence ID" value="JAG73035.1"/>
    <property type="molecule type" value="Transcribed_RNA"/>
</dbReference>
<dbReference type="Proteomes" id="UP000694866">
    <property type="component" value="Unplaced"/>
</dbReference>
<dbReference type="GO" id="GO:0005634">
    <property type="term" value="C:nucleus"/>
    <property type="evidence" value="ECO:0007669"/>
    <property type="project" value="TreeGrafter"/>
</dbReference>
<reference evidence="6" key="2">
    <citation type="submission" date="2025-04" db="UniProtKB">
        <authorList>
            <consortium name="RefSeq"/>
        </authorList>
    </citation>
    <scope>IDENTIFICATION</scope>
    <source>
        <strain evidence="6">USDA-PBARC FA_bdor</strain>
        <tissue evidence="6">Whole organism</tissue>
    </source>
</reference>
<dbReference type="GO" id="GO:0006307">
    <property type="term" value="P:DNA alkylation repair"/>
    <property type="evidence" value="ECO:0007669"/>
    <property type="project" value="InterPro"/>
</dbReference>
<dbReference type="PROSITE" id="PS50084">
    <property type="entry name" value="KH_TYPE_1"/>
    <property type="match status" value="1"/>
</dbReference>
<dbReference type="Pfam" id="PF00013">
    <property type="entry name" value="KH_1"/>
    <property type="match status" value="1"/>
</dbReference>
<dbReference type="KEGG" id="fas:105268316"/>
<dbReference type="Gene3D" id="3.90.1140.10">
    <property type="entry name" value="Cyclic phosphodiesterase"/>
    <property type="match status" value="1"/>
</dbReference>
<dbReference type="CDD" id="cd22419">
    <property type="entry name" value="KH-I_ASCC1"/>
    <property type="match status" value="1"/>
</dbReference>
<dbReference type="GO" id="GO:0006355">
    <property type="term" value="P:regulation of DNA-templated transcription"/>
    <property type="evidence" value="ECO:0007669"/>
    <property type="project" value="TreeGrafter"/>
</dbReference>
<dbReference type="InterPro" id="IPR036612">
    <property type="entry name" value="KH_dom_type_1_sf"/>
</dbReference>
<gene>
    <name evidence="4" type="primary">Ascc1_1</name>
    <name evidence="3" type="synonym">Ascc1_0</name>
    <name evidence="6" type="synonym">LOC105268316</name>
    <name evidence="3" type="ORF">g.23866</name>
    <name evidence="4" type="ORF">g.23867</name>
</gene>
<dbReference type="InterPro" id="IPR009097">
    <property type="entry name" value="Cyclic_Pdiesterase"/>
</dbReference>
<keyword evidence="5" id="KW-1185">Reference proteome</keyword>